<dbReference type="CDD" id="cd00303">
    <property type="entry name" value="retropepsin_like"/>
    <property type="match status" value="1"/>
</dbReference>
<dbReference type="SUPFAM" id="SSF50630">
    <property type="entry name" value="Acid proteases"/>
    <property type="match status" value="1"/>
</dbReference>
<dbReference type="EMBL" id="JBJQOH010000007">
    <property type="protein sequence ID" value="KAL3678021.1"/>
    <property type="molecule type" value="Genomic_DNA"/>
</dbReference>
<dbReference type="InterPro" id="IPR043128">
    <property type="entry name" value="Rev_trsase/Diguanyl_cyclase"/>
</dbReference>
<dbReference type="Proteomes" id="UP001633002">
    <property type="component" value="Unassembled WGS sequence"/>
</dbReference>
<evidence type="ECO:0000313" key="6">
    <source>
        <dbReference type="Proteomes" id="UP001633002"/>
    </source>
</evidence>
<dbReference type="InterPro" id="IPR041577">
    <property type="entry name" value="RT_RNaseH_2"/>
</dbReference>
<name>A0ABD3GH73_9MARC</name>
<keyword evidence="2" id="KW-0694">RNA-binding</keyword>
<dbReference type="Pfam" id="PF17919">
    <property type="entry name" value="RT_RNaseH_2"/>
    <property type="match status" value="1"/>
</dbReference>
<dbReference type="Pfam" id="PF13650">
    <property type="entry name" value="Asp_protease_2"/>
    <property type="match status" value="1"/>
</dbReference>
<feature type="domain" description="Reverse transcriptase/retrotransposon-derived protein RNase H-like" evidence="4">
    <location>
        <begin position="243"/>
        <end position="327"/>
    </location>
</feature>
<reference evidence="5 6" key="1">
    <citation type="submission" date="2024-09" db="EMBL/GenBank/DDBJ databases">
        <title>Chromosome-scale assembly of Riccia sorocarpa.</title>
        <authorList>
            <person name="Paukszto L."/>
        </authorList>
    </citation>
    <scope>NUCLEOTIDE SEQUENCE [LARGE SCALE GENOMIC DNA]</scope>
    <source>
        <strain evidence="5">LP-2024</strain>
        <tissue evidence="5">Aerial parts of the thallus</tissue>
    </source>
</reference>
<dbReference type="PANTHER" id="PTHR33064:SF40">
    <property type="entry name" value="REVERSE TRANSCRIPTASE_RETROTRANSPOSON-DERIVED PROTEIN RNASE H-LIKE DOMAIN-CONTAINING PROTEIN"/>
    <property type="match status" value="1"/>
</dbReference>
<organism evidence="5 6">
    <name type="scientific">Riccia sorocarpa</name>
    <dbReference type="NCBI Taxonomy" id="122646"/>
    <lineage>
        <taxon>Eukaryota</taxon>
        <taxon>Viridiplantae</taxon>
        <taxon>Streptophyta</taxon>
        <taxon>Embryophyta</taxon>
        <taxon>Marchantiophyta</taxon>
        <taxon>Marchantiopsida</taxon>
        <taxon>Marchantiidae</taxon>
        <taxon>Marchantiales</taxon>
        <taxon>Ricciaceae</taxon>
        <taxon>Riccia</taxon>
    </lineage>
</organism>
<keyword evidence="6" id="KW-1185">Reference proteome</keyword>
<dbReference type="Gene3D" id="2.40.70.10">
    <property type="entry name" value="Acid Proteases"/>
    <property type="match status" value="1"/>
</dbReference>
<keyword evidence="1" id="KW-0460">Magnesium</keyword>
<dbReference type="InterPro" id="IPR021109">
    <property type="entry name" value="Peptidase_aspartic_dom_sf"/>
</dbReference>
<accession>A0ABD3GH73</accession>
<dbReference type="SUPFAM" id="SSF56672">
    <property type="entry name" value="DNA/RNA polymerases"/>
    <property type="match status" value="1"/>
</dbReference>
<gene>
    <name evidence="5" type="ORF">R1sor_020977</name>
</gene>
<dbReference type="FunFam" id="3.30.70.270:FF:000020">
    <property type="entry name" value="Transposon Tf2-6 polyprotein-like Protein"/>
    <property type="match status" value="1"/>
</dbReference>
<comment type="caution">
    <text evidence="5">The sequence shown here is derived from an EMBL/GenBank/DDBJ whole genome shotgun (WGS) entry which is preliminary data.</text>
</comment>
<dbReference type="InterPro" id="IPR043502">
    <property type="entry name" value="DNA/RNA_pol_sf"/>
</dbReference>
<protein>
    <recommendedName>
        <fullName evidence="4">Reverse transcriptase/retrotransposon-derived protein RNase H-like domain-containing protein</fullName>
    </recommendedName>
</protein>
<dbReference type="PROSITE" id="PS00141">
    <property type="entry name" value="ASP_PROTEASE"/>
    <property type="match status" value="1"/>
</dbReference>
<sequence>MRTQNWPEEHEGVNPNKGPEVCDRLLEHKDLIYLPWVEVMIGNQKCCLLIDTGADVNVLDEKVARKLKMTRTKILNPLLVRFVQGSANVTKKLMSVPVRIGGAIRKHEFLIMNLGAGMDGILLWNWLQEAKAKLNVAQGVLTVIDELRAEHDKTLIVKERPEQPNHAAYRFQQAKVAFQIYQEGLHPNKPKIRAFVEWPTPRNAKELRSFMRLAAYFKRFVFRFAHKAAILYRLLRKMHVFVWKPTTKRAFQRLRKALTEAPMLVLPKLGEPFDVHTDASSEAIGGILMQNGHLVAYESHKLNNTEAQWLAHEHEMYVVVYCLKKWDGGDRLRGEYYFQTKPKLSRKQQSWQVELAKFDIEW</sequence>
<dbReference type="GO" id="GO:0003723">
    <property type="term" value="F:RNA binding"/>
    <property type="evidence" value="ECO:0007669"/>
    <property type="project" value="UniProtKB-KW"/>
</dbReference>
<dbReference type="AlphaFoldDB" id="A0ABD3GH73"/>
<dbReference type="InterPro" id="IPR051320">
    <property type="entry name" value="Viral_Replic_Matur_Polypro"/>
</dbReference>
<evidence type="ECO:0000313" key="5">
    <source>
        <dbReference type="EMBL" id="KAL3678021.1"/>
    </source>
</evidence>
<dbReference type="InterPro" id="IPR001969">
    <property type="entry name" value="Aspartic_peptidase_AS"/>
</dbReference>
<evidence type="ECO:0000256" key="3">
    <source>
        <dbReference type="ARBA" id="ARBA00022908"/>
    </source>
</evidence>
<dbReference type="GO" id="GO:0015074">
    <property type="term" value="P:DNA integration"/>
    <property type="evidence" value="ECO:0007669"/>
    <property type="project" value="UniProtKB-KW"/>
</dbReference>
<evidence type="ECO:0000259" key="4">
    <source>
        <dbReference type="Pfam" id="PF17919"/>
    </source>
</evidence>
<dbReference type="Gene3D" id="3.30.70.270">
    <property type="match status" value="1"/>
</dbReference>
<evidence type="ECO:0000256" key="1">
    <source>
        <dbReference type="ARBA" id="ARBA00022842"/>
    </source>
</evidence>
<keyword evidence="3" id="KW-0229">DNA integration</keyword>
<evidence type="ECO:0000256" key="2">
    <source>
        <dbReference type="ARBA" id="ARBA00022884"/>
    </source>
</evidence>
<proteinExistence type="predicted"/>
<dbReference type="PANTHER" id="PTHR33064">
    <property type="entry name" value="POL PROTEIN"/>
    <property type="match status" value="1"/>
</dbReference>